<keyword evidence="3" id="KW-0732">Signal</keyword>
<evidence type="ECO:0000256" key="3">
    <source>
        <dbReference type="SAM" id="SignalP"/>
    </source>
</evidence>
<reference evidence="4 5" key="1">
    <citation type="submission" date="2018-12" db="EMBL/GenBank/DDBJ databases">
        <title>Complete Genome Sequence of Glutamicibacter creatinolyticus strain LGCM259,isolated from an abscess of a 12-year-old mare in Italy.</title>
        <authorList>
            <person name="Santos R.G."/>
            <person name="Silva A.L."/>
            <person name="Seyffert N."/>
            <person name="Castro T.L.P."/>
            <person name="Attili A.R."/>
            <person name="Rifici C."/>
            <person name="Mazzullo G."/>
            <person name="Brenig B."/>
            <person name="Venanzi F."/>
            <person name="Azevedo V."/>
        </authorList>
    </citation>
    <scope>NUCLEOTIDE SEQUENCE [LARGE SCALE GENOMIC DNA]</scope>
    <source>
        <strain evidence="4 5">LGCM 259</strain>
    </source>
</reference>
<dbReference type="Proteomes" id="UP000307000">
    <property type="component" value="Chromosome"/>
</dbReference>
<feature type="transmembrane region" description="Helical" evidence="2">
    <location>
        <begin position="391"/>
        <end position="411"/>
    </location>
</feature>
<sequence>MRKLVLSTALGLALVAQGATAAVAEQSPESKILAHQPVGADITGSDSMDSAPRLEAGAHQDRLPVTGEEQARYYKLPDIQDGERLTVSGQPIVDMMGEPTSRESMRLRAELLDSQGRACAGNSNASISRSNSTPLPVLHLQTTAKDTYSTCFSNEDDTVYLKLQRTGQWQAQDEVPVELRVSVEPAVDPTSLSGVMPEQQPPVSVSLSGEPSPVSGGSGFATATGLSAGTISADSVLPYEVKYYKVHLSEGQRLSYRLSVQPSENASASGLATGTYSPLLAPDVAGTSWDKLSREDVGASVTRSTLSEVSRDLVDGYGGRFGLRVPGDYYIAVAGTANDPRGLNPLNYSLAVEVSGEAKNTGAWEPEIGEQGQALAAGAGSSSWLPSGAQLGAFLGGAAVALAGFAGLWLLRRKRA</sequence>
<organism evidence="4 5">
    <name type="scientific">Glutamicibacter creatinolyticus</name>
    <dbReference type="NCBI Taxonomy" id="162496"/>
    <lineage>
        <taxon>Bacteria</taxon>
        <taxon>Bacillati</taxon>
        <taxon>Actinomycetota</taxon>
        <taxon>Actinomycetes</taxon>
        <taxon>Micrococcales</taxon>
        <taxon>Micrococcaceae</taxon>
        <taxon>Glutamicibacter</taxon>
    </lineage>
</organism>
<name>A0A5B7WRH5_9MICC</name>
<keyword evidence="2" id="KW-0812">Transmembrane</keyword>
<gene>
    <name evidence="4" type="ORF">GcLGCM259_0071</name>
</gene>
<feature type="chain" id="PRO_5023124472" description="Gram-positive cocci surface proteins LPxTG domain-containing protein" evidence="3">
    <location>
        <begin position="22"/>
        <end position="416"/>
    </location>
</feature>
<feature type="signal peptide" evidence="3">
    <location>
        <begin position="1"/>
        <end position="21"/>
    </location>
</feature>
<dbReference type="AlphaFoldDB" id="A0A5B7WRH5"/>
<keyword evidence="2" id="KW-0472">Membrane</keyword>
<dbReference type="RefSeq" id="WP_138173125.1">
    <property type="nucleotide sequence ID" value="NZ_CP034412.1"/>
</dbReference>
<evidence type="ECO:0008006" key="6">
    <source>
        <dbReference type="Google" id="ProtNLM"/>
    </source>
</evidence>
<feature type="compositionally biased region" description="Low complexity" evidence="1">
    <location>
        <begin position="201"/>
        <end position="211"/>
    </location>
</feature>
<keyword evidence="2" id="KW-1133">Transmembrane helix</keyword>
<proteinExistence type="predicted"/>
<dbReference type="Gene3D" id="2.60.120.380">
    <property type="match status" value="1"/>
</dbReference>
<protein>
    <recommendedName>
        <fullName evidence="6">Gram-positive cocci surface proteins LPxTG domain-containing protein</fullName>
    </recommendedName>
</protein>
<dbReference type="EMBL" id="CP034412">
    <property type="protein sequence ID" value="QCY45864.1"/>
    <property type="molecule type" value="Genomic_DNA"/>
</dbReference>
<evidence type="ECO:0000313" key="5">
    <source>
        <dbReference type="Proteomes" id="UP000307000"/>
    </source>
</evidence>
<keyword evidence="5" id="KW-1185">Reference proteome</keyword>
<feature type="region of interest" description="Disordered" evidence="1">
    <location>
        <begin position="190"/>
        <end position="211"/>
    </location>
</feature>
<evidence type="ECO:0000313" key="4">
    <source>
        <dbReference type="EMBL" id="QCY45864.1"/>
    </source>
</evidence>
<dbReference type="KEGG" id="gcr:GcLGCM259_0071"/>
<evidence type="ECO:0000256" key="2">
    <source>
        <dbReference type="SAM" id="Phobius"/>
    </source>
</evidence>
<evidence type="ECO:0000256" key="1">
    <source>
        <dbReference type="SAM" id="MobiDB-lite"/>
    </source>
</evidence>
<accession>A0A5B7WRH5</accession>